<dbReference type="Pfam" id="PF02624">
    <property type="entry name" value="YcaO"/>
    <property type="match status" value="1"/>
</dbReference>
<reference evidence="2 3" key="1">
    <citation type="submission" date="2023-03" db="EMBL/GenBank/DDBJ databases">
        <title>Roseibium porphyridii sp. nov. and Roseibium rhodosorbium sp. nov. isolated from marine algae, Porphyridium cruentum and Rhodosorus marinus, respectively.</title>
        <authorList>
            <person name="Lee M.W."/>
            <person name="Choi B.J."/>
            <person name="Lee J.K."/>
            <person name="Choi D.G."/>
            <person name="Baek J.H."/>
            <person name="Bayburt H."/>
            <person name="Kim J.M."/>
            <person name="Han D.M."/>
            <person name="Kim K.H."/>
            <person name="Jeon C.O."/>
        </authorList>
    </citation>
    <scope>NUCLEOTIDE SEQUENCE [LARGE SCALE GENOMIC DNA]</scope>
    <source>
        <strain evidence="2 3">KMA01</strain>
    </source>
</reference>
<evidence type="ECO:0000313" key="3">
    <source>
        <dbReference type="Proteomes" id="UP001209803"/>
    </source>
</evidence>
<dbReference type="RefSeq" id="WP_265681514.1">
    <property type="nucleotide sequence ID" value="NZ_CP120863.1"/>
</dbReference>
<name>A0ABY8EY69_9HYPH</name>
<dbReference type="Gene3D" id="3.30.160.660">
    <property type="match status" value="1"/>
</dbReference>
<dbReference type="EMBL" id="CP120863">
    <property type="protein sequence ID" value="WFE87756.1"/>
    <property type="molecule type" value="Genomic_DNA"/>
</dbReference>
<protein>
    <submittedName>
        <fullName evidence="2">YcaO-like family protein</fullName>
    </submittedName>
</protein>
<dbReference type="PROSITE" id="PS51664">
    <property type="entry name" value="YCAO"/>
    <property type="match status" value="1"/>
</dbReference>
<proteinExistence type="predicted"/>
<dbReference type="PANTHER" id="PTHR37809:SF1">
    <property type="entry name" value="RIBOSOMAL PROTEIN S12 METHYLTHIOTRANSFERASE ACCESSORY FACTOR YCAO"/>
    <property type="match status" value="1"/>
</dbReference>
<dbReference type="Gene3D" id="3.30.40.250">
    <property type="match status" value="1"/>
</dbReference>
<accession>A0ABY8EY69</accession>
<dbReference type="PANTHER" id="PTHR37809">
    <property type="entry name" value="RIBOSOMAL PROTEIN S12 METHYLTHIOTRANSFERASE ACCESSORY FACTOR YCAO"/>
    <property type="match status" value="1"/>
</dbReference>
<sequence>MDGSKIPTELRDVSTEILSDLQRVGLLHLGSNDGPSEIQIADQSLNLFLPFLTSHDVKLVPMDVEFCPVAFCTGLLNLVEHVEDEAKRASQTLPGGGQGWERQNAAISCIGELAERVSLWTCGYKDGRVFLGKSEQPKVAFMDVIGLSDRQERAARTQLQLEMRNGAHAAASWEELFQRRVFLRNLIKDEVLSFPSIGILFKELEQLSGRTMSFASSAGCAVWSSLEGARNRALRELVERDAIAQAWYNRLGITLLRAGFLNEILRNSLIEFLNQRSRHWCVLSVETDLDIQVALAVSHNGSGGRCVIGSAAAGTLVEACESALQEMLQAENSLALMDRAYPAQTESGGSAARVPRQLAYARNNSIFDDLPLENAATADERQALVSFSSDDLLQSCFDRKLRIYEFDATRPDLNIPCVKLVSPDLCTWEPRFGKRRLYEGVVERGLRATPGTEEEFASRPFPF</sequence>
<dbReference type="Proteomes" id="UP001209803">
    <property type="component" value="Chromosome"/>
</dbReference>
<feature type="domain" description="YcaO" evidence="1">
    <location>
        <begin position="95"/>
        <end position="463"/>
    </location>
</feature>
<keyword evidence="3" id="KW-1185">Reference proteome</keyword>
<evidence type="ECO:0000259" key="1">
    <source>
        <dbReference type="PROSITE" id="PS51664"/>
    </source>
</evidence>
<dbReference type="InterPro" id="IPR003776">
    <property type="entry name" value="YcaO-like_dom"/>
</dbReference>
<organism evidence="2 3">
    <name type="scientific">Roseibium porphyridii</name>
    <dbReference type="NCBI Taxonomy" id="2866279"/>
    <lineage>
        <taxon>Bacteria</taxon>
        <taxon>Pseudomonadati</taxon>
        <taxon>Pseudomonadota</taxon>
        <taxon>Alphaproteobacteria</taxon>
        <taxon>Hyphomicrobiales</taxon>
        <taxon>Stappiaceae</taxon>
        <taxon>Roseibium</taxon>
    </lineage>
</organism>
<dbReference type="Gene3D" id="3.30.1330.230">
    <property type="match status" value="1"/>
</dbReference>
<gene>
    <name evidence="2" type="ORF">K1718_16485</name>
</gene>
<evidence type="ECO:0000313" key="2">
    <source>
        <dbReference type="EMBL" id="WFE87756.1"/>
    </source>
</evidence>